<dbReference type="EMBL" id="CP074694">
    <property type="protein sequence ID" value="QVL30782.1"/>
    <property type="molecule type" value="Genomic_DNA"/>
</dbReference>
<dbReference type="PANTHER" id="PTHR39639">
    <property type="entry name" value="CHROMOSOME 16, WHOLE GENOME SHOTGUN SEQUENCE"/>
    <property type="match status" value="1"/>
</dbReference>
<dbReference type="InterPro" id="IPR004919">
    <property type="entry name" value="GmrSD_N"/>
</dbReference>
<feature type="domain" description="GmrSD restriction endonucleases N-terminal" evidence="1">
    <location>
        <begin position="15"/>
        <end position="157"/>
    </location>
</feature>
<proteinExistence type="predicted"/>
<dbReference type="KEGG" id="tsph:KIH39_18260"/>
<dbReference type="AlphaFoldDB" id="A0A8E6B3R0"/>
<protein>
    <submittedName>
        <fullName evidence="2">DUF262 domain-containing protein</fullName>
    </submittedName>
</protein>
<dbReference type="RefSeq" id="WP_213494665.1">
    <property type="nucleotide sequence ID" value="NZ_CP074694.1"/>
</dbReference>
<keyword evidence="3" id="KW-1185">Reference proteome</keyword>
<sequence>MQVTTTGFTIAEYCDQMEKGSITINRDYQRSDAVWPPAARSYLIDTILHGFPIPKFCLSQKTDLRSRKTVKEIVDGQQRSKAILDFYENKFRLTGKSEFSGRSYDQLDQGDKQRFISYSISADVFVGATDNEIRQVFRRMNSYTVPLNPQEKRHATHQGELKWFIVEVTERYENTLKSIGVFTEKQLSRMQDSGLLSEIVMTMLTGIKTASQSLLNKFYTDKDAEFPEEQDMSTRIDQAFTHILRWEQIHNTTLMKPFQFFTFFLAISHALKPLSVLNSVYQASALRTFNDDIVLANLGAISEALDAEDPPEFLINFVSASRAGTNTKINREMRFKTYSTAMRPQMLQ</sequence>
<gene>
    <name evidence="2" type="ORF">KIH39_18260</name>
</gene>
<reference evidence="2" key="1">
    <citation type="submission" date="2021-05" db="EMBL/GenBank/DDBJ databases">
        <title>Complete genome sequence of the cellulolytic planctomycete Telmatocola sphagniphila SP2T and characterization of the first cellulase from planctomycetes.</title>
        <authorList>
            <person name="Rakitin A.L."/>
            <person name="Beletsky A.V."/>
            <person name="Naumoff D.G."/>
            <person name="Kulichevskaya I.S."/>
            <person name="Mardanov A.V."/>
            <person name="Ravin N.V."/>
            <person name="Dedysh S.N."/>
        </authorList>
    </citation>
    <scope>NUCLEOTIDE SEQUENCE</scope>
    <source>
        <strain evidence="2">SP2T</strain>
    </source>
</reference>
<dbReference type="PANTHER" id="PTHR39639:SF1">
    <property type="entry name" value="DUF262 DOMAIN-CONTAINING PROTEIN"/>
    <property type="match status" value="1"/>
</dbReference>
<evidence type="ECO:0000259" key="1">
    <source>
        <dbReference type="Pfam" id="PF03235"/>
    </source>
</evidence>
<dbReference type="Proteomes" id="UP000676194">
    <property type="component" value="Chromosome"/>
</dbReference>
<dbReference type="Pfam" id="PF03235">
    <property type="entry name" value="GmrSD_N"/>
    <property type="match status" value="1"/>
</dbReference>
<name>A0A8E6B3R0_9BACT</name>
<organism evidence="2 3">
    <name type="scientific">Telmatocola sphagniphila</name>
    <dbReference type="NCBI Taxonomy" id="1123043"/>
    <lineage>
        <taxon>Bacteria</taxon>
        <taxon>Pseudomonadati</taxon>
        <taxon>Planctomycetota</taxon>
        <taxon>Planctomycetia</taxon>
        <taxon>Gemmatales</taxon>
        <taxon>Gemmataceae</taxon>
    </lineage>
</organism>
<evidence type="ECO:0000313" key="3">
    <source>
        <dbReference type="Proteomes" id="UP000676194"/>
    </source>
</evidence>
<evidence type="ECO:0000313" key="2">
    <source>
        <dbReference type="EMBL" id="QVL30782.1"/>
    </source>
</evidence>
<accession>A0A8E6B3R0</accession>